<reference evidence="2" key="1">
    <citation type="journal article" date="2019" name="Int. J. Syst. Evol. Microbiol.">
        <title>The Global Catalogue of Microorganisms (GCM) 10K type strain sequencing project: providing services to taxonomists for standard genome sequencing and annotation.</title>
        <authorList>
            <consortium name="The Broad Institute Genomics Platform"/>
            <consortium name="The Broad Institute Genome Sequencing Center for Infectious Disease"/>
            <person name="Wu L."/>
            <person name="Ma J."/>
        </authorList>
    </citation>
    <scope>NUCLEOTIDE SEQUENCE [LARGE SCALE GENOMIC DNA]</scope>
    <source>
        <strain evidence="2">JCM 4087</strain>
    </source>
</reference>
<sequence>MVETVKISEGEIDVLVDTFYGRVQRDPVIGPIFNAQVEDWPAHLALLKNFWATVILAAGTFRGNPLETHLKMELEPKHFERWLGLFRETAIEILPREKAEVFIEKSQRIAETFQRVIAAKKTGLGMVAARS</sequence>
<organism evidence="1 2">
    <name type="scientific">Acidicapsa dinghuensis</name>
    <dbReference type="NCBI Taxonomy" id="2218256"/>
    <lineage>
        <taxon>Bacteria</taxon>
        <taxon>Pseudomonadati</taxon>
        <taxon>Acidobacteriota</taxon>
        <taxon>Terriglobia</taxon>
        <taxon>Terriglobales</taxon>
        <taxon>Acidobacteriaceae</taxon>
        <taxon>Acidicapsa</taxon>
    </lineage>
</organism>
<name>A0ABW1E909_9BACT</name>
<dbReference type="EMBL" id="JBHSPH010000001">
    <property type="protein sequence ID" value="MFC5860811.1"/>
    <property type="molecule type" value="Genomic_DNA"/>
</dbReference>
<dbReference type="InterPro" id="IPR009050">
    <property type="entry name" value="Globin-like_sf"/>
</dbReference>
<proteinExistence type="predicted"/>
<dbReference type="Gene3D" id="1.10.490.10">
    <property type="entry name" value="Globins"/>
    <property type="match status" value="1"/>
</dbReference>
<gene>
    <name evidence="1" type="ORF">ACFPT7_00735</name>
</gene>
<comment type="caution">
    <text evidence="1">The sequence shown here is derived from an EMBL/GenBank/DDBJ whole genome shotgun (WGS) entry which is preliminary data.</text>
</comment>
<dbReference type="SUPFAM" id="SSF46458">
    <property type="entry name" value="Globin-like"/>
    <property type="match status" value="1"/>
</dbReference>
<evidence type="ECO:0000313" key="1">
    <source>
        <dbReference type="EMBL" id="MFC5860811.1"/>
    </source>
</evidence>
<protein>
    <submittedName>
        <fullName evidence="1">Group III truncated hemoglobin</fullName>
    </submittedName>
</protein>
<dbReference type="RefSeq" id="WP_263335058.1">
    <property type="nucleotide sequence ID" value="NZ_JAGSYH010000002.1"/>
</dbReference>
<dbReference type="Proteomes" id="UP001596091">
    <property type="component" value="Unassembled WGS sequence"/>
</dbReference>
<keyword evidence="2" id="KW-1185">Reference proteome</keyword>
<dbReference type="CDD" id="cd08916">
    <property type="entry name" value="TrHb3_P"/>
    <property type="match status" value="1"/>
</dbReference>
<accession>A0ABW1E909</accession>
<evidence type="ECO:0000313" key="2">
    <source>
        <dbReference type="Proteomes" id="UP001596091"/>
    </source>
</evidence>
<dbReference type="InterPro" id="IPR012292">
    <property type="entry name" value="Globin/Proto"/>
</dbReference>